<dbReference type="EMBL" id="JBHSGQ010000001">
    <property type="protein sequence ID" value="MFC4724463.1"/>
    <property type="molecule type" value="Genomic_DNA"/>
</dbReference>
<reference evidence="2" key="1">
    <citation type="journal article" date="2019" name="Int. J. Syst. Evol. Microbiol.">
        <title>The Global Catalogue of Microorganisms (GCM) 10K type strain sequencing project: providing services to taxonomists for standard genome sequencing and annotation.</title>
        <authorList>
            <consortium name="The Broad Institute Genomics Platform"/>
            <consortium name="The Broad Institute Genome Sequencing Center for Infectious Disease"/>
            <person name="Wu L."/>
            <person name="Ma J."/>
        </authorList>
    </citation>
    <scope>NUCLEOTIDE SEQUENCE [LARGE SCALE GENOMIC DNA]</scope>
    <source>
        <strain evidence="2">CCUG 62981</strain>
    </source>
</reference>
<accession>A0ABV9NBP8</accession>
<keyword evidence="2" id="KW-1185">Reference proteome</keyword>
<evidence type="ECO:0000313" key="2">
    <source>
        <dbReference type="Proteomes" id="UP001596024"/>
    </source>
</evidence>
<comment type="caution">
    <text evidence="1">The sequence shown here is derived from an EMBL/GenBank/DDBJ whole genome shotgun (WGS) entry which is preliminary data.</text>
</comment>
<organism evidence="1 2">
    <name type="scientific">Glycocaulis abyssi</name>
    <dbReference type="NCBI Taxonomy" id="1433403"/>
    <lineage>
        <taxon>Bacteria</taxon>
        <taxon>Pseudomonadati</taxon>
        <taxon>Pseudomonadota</taxon>
        <taxon>Alphaproteobacteria</taxon>
        <taxon>Maricaulales</taxon>
        <taxon>Maricaulaceae</taxon>
        <taxon>Glycocaulis</taxon>
    </lineage>
</organism>
<sequence length="484" mass="52571">MSADTGTPLRLLFFALDSASGDAGKRLAAGLSARGHHCFASVYNRDEALEARLKAGFSQAGASVVETRAMRGVPLRQFLADPRLRREVRWYHLPIALVAAAAFWCARVAQIDRAPVFWRIFGRGPQTVLRTWASLASDKAEARRLLEETRPDVVVLHHDYAGHFSTTLAIVARREGVRVAVIPALYPEPELLVRALARRPQNLILNARARAVARRRPDWRAQADGVTILRYEWWRVELLVSLGLAPKQPFVHQSCLADAVLLPDAAMAARYSELGFDPAHLKVTGSVVQDELTMEYSPASGARVVVAVPPDQSAAKEKIDGGYQGLISRLIEICAGLPGCTQLVASVHPKQDEAALAPLIAAGFDISRQPLPALLPGAAAMLGYVGSSTLRWGTWAATPVIAWDAYGYEPGQEEHSLDEISPIRPWVQATATHQVRSALAQALTADGAAAWRSAYARLGLTPPDGRALDNIETALRELAGSRIR</sequence>
<gene>
    <name evidence="1" type="ORF">ACFPB0_04080</name>
</gene>
<dbReference type="Proteomes" id="UP001596024">
    <property type="component" value="Unassembled WGS sequence"/>
</dbReference>
<protein>
    <submittedName>
        <fullName evidence="1">Uncharacterized protein</fullName>
    </submittedName>
</protein>
<proteinExistence type="predicted"/>
<name>A0ABV9NBP8_9PROT</name>
<dbReference type="SUPFAM" id="SSF53756">
    <property type="entry name" value="UDP-Glycosyltransferase/glycogen phosphorylase"/>
    <property type="match status" value="1"/>
</dbReference>
<evidence type="ECO:0000313" key="1">
    <source>
        <dbReference type="EMBL" id="MFC4724463.1"/>
    </source>
</evidence>